<reference evidence="3" key="1">
    <citation type="submission" date="2025-08" db="UniProtKB">
        <authorList>
            <consortium name="RefSeq"/>
        </authorList>
    </citation>
    <scope>IDENTIFICATION</scope>
    <source>
        <tissue evidence="3">Whole blood</tissue>
    </source>
</reference>
<dbReference type="InterPro" id="IPR025659">
    <property type="entry name" value="Tubby-like_C"/>
</dbReference>
<proteinExistence type="inferred from homology"/>
<organism evidence="2 3">
    <name type="scientific">Panthera pardus</name>
    <name type="common">Leopard</name>
    <name type="synonym">Felis pardus</name>
    <dbReference type="NCBI Taxonomy" id="9691"/>
    <lineage>
        <taxon>Eukaryota</taxon>
        <taxon>Metazoa</taxon>
        <taxon>Chordata</taxon>
        <taxon>Craniata</taxon>
        <taxon>Vertebrata</taxon>
        <taxon>Euteleostomi</taxon>
        <taxon>Mammalia</taxon>
        <taxon>Eutheria</taxon>
        <taxon>Laurasiatheria</taxon>
        <taxon>Carnivora</taxon>
        <taxon>Feliformia</taxon>
        <taxon>Felidae</taxon>
        <taxon>Pantherinae</taxon>
        <taxon>Panthera</taxon>
    </lineage>
</organism>
<dbReference type="SUPFAM" id="SSF54518">
    <property type="entry name" value="Tubby C-terminal domain-like"/>
    <property type="match status" value="1"/>
</dbReference>
<evidence type="ECO:0000256" key="1">
    <source>
        <dbReference type="ARBA" id="ARBA00005350"/>
    </source>
</evidence>
<sequence length="587" mass="66240">MAKLYRIKTGEDPCGKRFTPHKHRIPRTASLQFLPSPLGLWTAWYQQDCVQKWCAKKKELLIKSEGPLLKTACDFGLKVFSQQLQSYRNHFMSWSSGLFRLLRLKPGTSTRNKERKKVRTRNSADGYVDPSFFQLFHEYAQRGRTRTGHRDHHHRKEHTQIARADLPSLLPFSETTFSVAYRTPPTLLATAEQSMRLNVSLGNWALGGFQACRGLFSMLEMQRCAAGNNWCSLAGPESQLHRPCVIRLLPMKAVVCRALLGCQQQRPKGLVPDFDDVSRAGKCWEDTVTTPSQAKHQGTRKSLSFNLAAFEEVTQTSSWPVKDNTYVQNQSRGLPGFLPGAPAPDRSFHLSYPHPENQVWQPALPRPGSLPPGLEYLSQLDLIIIHQQVELLGMILGTETSNKYEIKNSLGQRIYFAVEESICFNRTFCSTLRACTLKVMDNSGREVITVNRPLRCNSCWCPCYLQELEIQAPPGTIVGYVAQKWDPFLPKFTIQNANKEDILKIVGPCATCGCFGDVDFEVKTINEKLTIGKISKYWSGFVNDVFTNADNFGIHVPADLDVTVKAAMIGACFLFDFMFFEHSLAGL</sequence>
<accession>A0A9W2VNI4</accession>
<protein>
    <submittedName>
        <fullName evidence="3">Phospholipid scramblase family member 5</fullName>
    </submittedName>
</protein>
<name>A0A9W2VNI4_PANPR</name>
<keyword evidence="2" id="KW-1185">Reference proteome</keyword>
<dbReference type="AlphaFoldDB" id="A0A9W2VNI4"/>
<dbReference type="PANTHER" id="PTHR23248:SF25">
    <property type="entry name" value="PHOSPHOLIPID SCRAMBLASE FAMILY MEMBER 5"/>
    <property type="match status" value="1"/>
</dbReference>
<dbReference type="Proteomes" id="UP001165780">
    <property type="component" value="Unplaced"/>
</dbReference>
<evidence type="ECO:0000313" key="2">
    <source>
        <dbReference type="Proteomes" id="UP001165780"/>
    </source>
</evidence>
<dbReference type="GO" id="GO:0005886">
    <property type="term" value="C:plasma membrane"/>
    <property type="evidence" value="ECO:0007669"/>
    <property type="project" value="TreeGrafter"/>
</dbReference>
<gene>
    <name evidence="3" type="primary">PLSCR5</name>
</gene>
<dbReference type="RefSeq" id="XP_053760155.1">
    <property type="nucleotide sequence ID" value="XM_053904180.1"/>
</dbReference>
<dbReference type="PANTHER" id="PTHR23248">
    <property type="entry name" value="PHOSPHOLIPID SCRAMBLASE-RELATED"/>
    <property type="match status" value="1"/>
</dbReference>
<dbReference type="GeneID" id="109260622"/>
<dbReference type="CTD" id="389158"/>
<comment type="similarity">
    <text evidence="1">Belongs to the phospholipid scramblase family.</text>
</comment>
<dbReference type="GO" id="GO:0017128">
    <property type="term" value="F:phospholipid scramblase activity"/>
    <property type="evidence" value="ECO:0007669"/>
    <property type="project" value="InterPro"/>
</dbReference>
<dbReference type="InterPro" id="IPR005552">
    <property type="entry name" value="Scramblase"/>
</dbReference>
<evidence type="ECO:0000313" key="3">
    <source>
        <dbReference type="RefSeq" id="XP_053760155.1"/>
    </source>
</evidence>
<dbReference type="Pfam" id="PF03803">
    <property type="entry name" value="Scramblase"/>
    <property type="match status" value="1"/>
</dbReference>